<feature type="transmembrane region" description="Helical" evidence="6">
    <location>
        <begin position="135"/>
        <end position="154"/>
    </location>
</feature>
<keyword evidence="4 6" id="KW-1133">Transmembrane helix</keyword>
<feature type="transmembrane region" description="Helical" evidence="6">
    <location>
        <begin position="67"/>
        <end position="88"/>
    </location>
</feature>
<dbReference type="eggNOG" id="ENOG502QRQK">
    <property type="taxonomic scope" value="Eukaryota"/>
</dbReference>
<evidence type="ECO:0000313" key="9">
    <source>
        <dbReference type="Proteomes" id="UP000008311"/>
    </source>
</evidence>
<dbReference type="Pfam" id="PF00892">
    <property type="entry name" value="EamA"/>
    <property type="match status" value="1"/>
</dbReference>
<evidence type="ECO:0000256" key="2">
    <source>
        <dbReference type="ARBA" id="ARBA00007635"/>
    </source>
</evidence>
<comment type="similarity">
    <text evidence="2">Belongs to the drug/metabolite transporter (DMT) superfamily. Plant drug/metabolite exporter (P-DME) (TC 2.A.7.4) family.</text>
</comment>
<dbReference type="FunCoup" id="B9RUD0">
    <property type="interactions" value="17"/>
</dbReference>
<dbReference type="OrthoDB" id="1728340at2759"/>
<dbReference type="OMA" id="TIGFYTV"/>
<dbReference type="InterPro" id="IPR000620">
    <property type="entry name" value="EamA_dom"/>
</dbReference>
<dbReference type="EMBL" id="EQ973817">
    <property type="protein sequence ID" value="EEF44917.1"/>
    <property type="molecule type" value="Genomic_DNA"/>
</dbReference>
<keyword evidence="3 6" id="KW-0812">Transmembrane</keyword>
<name>B9RUD0_RICCO</name>
<keyword evidence="9" id="KW-1185">Reference proteome</keyword>
<dbReference type="KEGG" id="rcu:8280557"/>
<evidence type="ECO:0000256" key="1">
    <source>
        <dbReference type="ARBA" id="ARBA00004141"/>
    </source>
</evidence>
<feature type="transmembrane region" description="Helical" evidence="6">
    <location>
        <begin position="366"/>
        <end position="385"/>
    </location>
</feature>
<feature type="transmembrane region" description="Helical" evidence="6">
    <location>
        <begin position="243"/>
        <end position="263"/>
    </location>
</feature>
<keyword evidence="5 6" id="KW-0472">Membrane</keyword>
<evidence type="ECO:0000256" key="4">
    <source>
        <dbReference type="ARBA" id="ARBA00022989"/>
    </source>
</evidence>
<feature type="transmembrane region" description="Helical" evidence="6">
    <location>
        <begin position="205"/>
        <end position="231"/>
    </location>
</feature>
<dbReference type="InterPro" id="IPR030184">
    <property type="entry name" value="WAT1-related"/>
</dbReference>
<sequence>MTREDIIERRNQNSCCIAKSSLTTSPLRWDLRSFLDECLCLRDRRKRKKESTNNKKKKKQKMAGGRYWYEDVLPFTTLVTMECVNVGLNTLYKAATLEGMNYHVFIVYAYAIAALVLLPAPFISSRSRMLPPLSFSILCKIGLLGVIGSSSQILGYTGINYSSPTLSSAISNLTPAFTFILAIIFRMERVSLRKRSSQAKVLGTIVSIAGAFVVTLYKGPLIFIASSPFIALDQPPRSSNPNWILGGIFLTAEYILVPLWYIVQTQIMKEYPAEMTVVFFYNLTVSFIAAVVALISEGPSSAWVVRPGIALASIVCSGLFGSCLNNTVHTWALHLKGPVFVAMFKPLSIAIAVAMGVMFLGDALHLGSLIGATIISIGFYTVMWGKAKEEVIEDYGGSSLQSPSAQKVPLLQSYKDELV</sequence>
<feature type="transmembrane region" description="Helical" evidence="6">
    <location>
        <begin position="275"/>
        <end position="296"/>
    </location>
</feature>
<proteinExistence type="inferred from homology"/>
<feature type="domain" description="EamA" evidence="7">
    <location>
        <begin position="86"/>
        <end position="215"/>
    </location>
</feature>
<gene>
    <name evidence="8" type="ORF">RCOM_0851830</name>
</gene>
<organism evidence="8 9">
    <name type="scientific">Ricinus communis</name>
    <name type="common">Castor bean</name>
    <dbReference type="NCBI Taxonomy" id="3988"/>
    <lineage>
        <taxon>Eukaryota</taxon>
        <taxon>Viridiplantae</taxon>
        <taxon>Streptophyta</taxon>
        <taxon>Embryophyta</taxon>
        <taxon>Tracheophyta</taxon>
        <taxon>Spermatophyta</taxon>
        <taxon>Magnoliopsida</taxon>
        <taxon>eudicotyledons</taxon>
        <taxon>Gunneridae</taxon>
        <taxon>Pentapetalae</taxon>
        <taxon>rosids</taxon>
        <taxon>fabids</taxon>
        <taxon>Malpighiales</taxon>
        <taxon>Euphorbiaceae</taxon>
        <taxon>Acalyphoideae</taxon>
        <taxon>Acalypheae</taxon>
        <taxon>Ricinus</taxon>
    </lineage>
</organism>
<reference evidence="9" key="1">
    <citation type="journal article" date="2010" name="Nat. Biotechnol.">
        <title>Draft genome sequence of the oilseed species Ricinus communis.</title>
        <authorList>
            <person name="Chan A.P."/>
            <person name="Crabtree J."/>
            <person name="Zhao Q."/>
            <person name="Lorenzi H."/>
            <person name="Orvis J."/>
            <person name="Puiu D."/>
            <person name="Melake-Berhan A."/>
            <person name="Jones K.M."/>
            <person name="Redman J."/>
            <person name="Chen G."/>
            <person name="Cahoon E.B."/>
            <person name="Gedil M."/>
            <person name="Stanke M."/>
            <person name="Haas B.J."/>
            <person name="Wortman J.R."/>
            <person name="Fraser-Liggett C.M."/>
            <person name="Ravel J."/>
            <person name="Rabinowicz P.D."/>
        </authorList>
    </citation>
    <scope>NUCLEOTIDE SEQUENCE [LARGE SCALE GENOMIC DNA]</scope>
    <source>
        <strain evidence="9">cv. Hale</strain>
    </source>
</reference>
<evidence type="ECO:0000256" key="5">
    <source>
        <dbReference type="ARBA" id="ARBA00023136"/>
    </source>
</evidence>
<evidence type="ECO:0000313" key="8">
    <source>
        <dbReference type="EMBL" id="EEF44917.1"/>
    </source>
</evidence>
<protein>
    <submittedName>
        <fullName evidence="8">Auxin-induced protein 5NG4, putative</fullName>
    </submittedName>
</protein>
<dbReference type="InParanoid" id="B9RUD0"/>
<accession>B9RUD0</accession>
<comment type="subcellular location">
    <subcellularLocation>
        <location evidence="1">Membrane</location>
        <topology evidence="1">Multi-pass membrane protein</topology>
    </subcellularLocation>
</comment>
<dbReference type="GO" id="GO:0005886">
    <property type="term" value="C:plasma membrane"/>
    <property type="evidence" value="ECO:0000318"/>
    <property type="project" value="GO_Central"/>
</dbReference>
<feature type="transmembrane region" description="Helical" evidence="6">
    <location>
        <begin position="308"/>
        <end position="328"/>
    </location>
</feature>
<evidence type="ECO:0000259" key="7">
    <source>
        <dbReference type="Pfam" id="PF00892"/>
    </source>
</evidence>
<dbReference type="AlphaFoldDB" id="B9RUD0"/>
<feature type="transmembrane region" description="Helical" evidence="6">
    <location>
        <begin position="100"/>
        <end position="123"/>
    </location>
</feature>
<evidence type="ECO:0000256" key="6">
    <source>
        <dbReference type="SAM" id="Phobius"/>
    </source>
</evidence>
<dbReference type="PANTHER" id="PTHR31218">
    <property type="entry name" value="WAT1-RELATED PROTEIN"/>
    <property type="match status" value="1"/>
</dbReference>
<feature type="transmembrane region" description="Helical" evidence="6">
    <location>
        <begin position="166"/>
        <end position="185"/>
    </location>
</feature>
<dbReference type="SUPFAM" id="SSF103481">
    <property type="entry name" value="Multidrug resistance efflux transporter EmrE"/>
    <property type="match status" value="2"/>
</dbReference>
<feature type="transmembrane region" description="Helical" evidence="6">
    <location>
        <begin position="340"/>
        <end position="360"/>
    </location>
</feature>
<evidence type="ECO:0000256" key="3">
    <source>
        <dbReference type="ARBA" id="ARBA00022692"/>
    </source>
</evidence>
<dbReference type="InterPro" id="IPR037185">
    <property type="entry name" value="EmrE-like"/>
</dbReference>
<dbReference type="GO" id="GO:0022857">
    <property type="term" value="F:transmembrane transporter activity"/>
    <property type="evidence" value="ECO:0007669"/>
    <property type="project" value="InterPro"/>
</dbReference>
<dbReference type="Proteomes" id="UP000008311">
    <property type="component" value="Unassembled WGS sequence"/>
</dbReference>
<dbReference type="STRING" id="3988.B9RUD0"/>